<proteinExistence type="predicted"/>
<dbReference type="eggNOG" id="ENOG5033PNE">
    <property type="taxonomic scope" value="Bacteria"/>
</dbReference>
<feature type="signal peptide" evidence="1">
    <location>
        <begin position="1"/>
        <end position="22"/>
    </location>
</feature>
<organism evidence="2">
    <name type="scientific">Chlorobium chlorochromatii (strain CaD3)</name>
    <dbReference type="NCBI Taxonomy" id="340177"/>
    <lineage>
        <taxon>Bacteria</taxon>
        <taxon>Pseudomonadati</taxon>
        <taxon>Chlorobiota</taxon>
        <taxon>Chlorobiia</taxon>
        <taxon>Chlorobiales</taxon>
        <taxon>Chlorobiaceae</taxon>
        <taxon>Chlorobium/Pelodictyon group</taxon>
        <taxon>Chlorobium</taxon>
    </lineage>
</organism>
<accession>Q3AQX8</accession>
<sequence length="350" mass="37299">MKKMLSLAALLAAISYATPASAELKIGGDASLRMRNEFNAVDPGNNATDDVMWQSRVRLNASADLGDGYYFKTLIMSEGGAAGWLNTTGNENYALAASQVYFGRNMENCNYKFGRIPLNSFSNPIYDLTLYPAQPTDTPVNNLNFDRLYGASYGTKMGGGMLNTTLVVLDNSSTTAGTAAYDGMLNDGYALSVAYTTTWGNVTVEPQIFAVLTNANVTTLGNNVTPLTFGLNASGKVGDGKLSGAAFYTSAGDEADYSGYLLRVKGETGPYMAWVDLTSTTNDNAAGATVKDYTNTFVWAQYKYTAYKSAAGSLTLQPTLRYRASSTETAAGTEADTSVLRGEFSATVTF</sequence>
<keyword evidence="1" id="KW-0732">Signal</keyword>
<dbReference type="SUPFAM" id="SSF56935">
    <property type="entry name" value="Porins"/>
    <property type="match status" value="1"/>
</dbReference>
<dbReference type="HOGENOM" id="CLU_777782_0_0_10"/>
<evidence type="ECO:0000256" key="1">
    <source>
        <dbReference type="SAM" id="SignalP"/>
    </source>
</evidence>
<dbReference type="EMBL" id="CP000108">
    <property type="protein sequence ID" value="ABB28597.1"/>
    <property type="molecule type" value="Genomic_DNA"/>
</dbReference>
<dbReference type="KEGG" id="cch:Cag_1337"/>
<name>Q3AQX8_CHLCH</name>
<evidence type="ECO:0000313" key="2">
    <source>
        <dbReference type="EMBL" id="ABB28597.1"/>
    </source>
</evidence>
<protein>
    <submittedName>
        <fullName evidence="2">Uncharacterized protein</fullName>
    </submittedName>
</protein>
<reference evidence="2" key="1">
    <citation type="submission" date="2005-08" db="EMBL/GenBank/DDBJ databases">
        <title>Complete sequence of Chlorobium chlorochromatii CaD3.</title>
        <authorList>
            <person name="Copeland A."/>
            <person name="Lucas S."/>
            <person name="Lapidus A."/>
            <person name="Barry K."/>
            <person name="Detter J.C."/>
            <person name="Glavina T."/>
            <person name="Hammon N."/>
            <person name="Israni S."/>
            <person name="Pitluck S."/>
            <person name="Bryant D."/>
            <person name="Schmutz J."/>
            <person name="Larimer F."/>
            <person name="Land M."/>
            <person name="Kyrpides N."/>
            <person name="Ivanova N."/>
            <person name="Richardson P."/>
        </authorList>
    </citation>
    <scope>NUCLEOTIDE SEQUENCE [LARGE SCALE GENOMIC DNA]</scope>
    <source>
        <strain evidence="2">CaD3</strain>
    </source>
</reference>
<dbReference type="AlphaFoldDB" id="Q3AQX8"/>
<dbReference type="OrthoDB" id="596847at2"/>
<feature type="chain" id="PRO_5004223926" evidence="1">
    <location>
        <begin position="23"/>
        <end position="350"/>
    </location>
</feature>
<gene>
    <name evidence="2" type="ordered locus">Cag_1337</name>
</gene>